<feature type="domain" description="N-acetyltransferase" evidence="4">
    <location>
        <begin position="30"/>
        <end position="196"/>
    </location>
</feature>
<dbReference type="Gene3D" id="3.40.630.30">
    <property type="match status" value="1"/>
</dbReference>
<feature type="chain" id="PRO_5029605922" description="N-acetyltransferase domain-containing protein" evidence="3">
    <location>
        <begin position="20"/>
        <end position="736"/>
    </location>
</feature>
<accession>A0A7J6NL02</accession>
<evidence type="ECO:0000256" key="2">
    <source>
        <dbReference type="ARBA" id="ARBA00023002"/>
    </source>
</evidence>
<reference evidence="5 6" key="1">
    <citation type="submission" date="2020-04" db="EMBL/GenBank/DDBJ databases">
        <title>Perkinsus olseni comparative genomics.</title>
        <authorList>
            <person name="Bogema D.R."/>
        </authorList>
    </citation>
    <scope>NUCLEOTIDE SEQUENCE [LARGE SCALE GENOMIC DNA]</scope>
    <source>
        <strain evidence="5">00978-12</strain>
    </source>
</reference>
<dbReference type="InterPro" id="IPR036291">
    <property type="entry name" value="NAD(P)-bd_dom_sf"/>
</dbReference>
<dbReference type="SUPFAM" id="SSF55729">
    <property type="entry name" value="Acyl-CoA N-acyltransferases (Nat)"/>
    <property type="match status" value="1"/>
</dbReference>
<evidence type="ECO:0000259" key="4">
    <source>
        <dbReference type="PROSITE" id="PS51186"/>
    </source>
</evidence>
<dbReference type="Gene3D" id="3.40.50.720">
    <property type="entry name" value="NAD(P)-binding Rossmann-like Domain"/>
    <property type="match status" value="1"/>
</dbReference>
<dbReference type="GO" id="GO:0016747">
    <property type="term" value="F:acyltransferase activity, transferring groups other than amino-acyl groups"/>
    <property type="evidence" value="ECO:0007669"/>
    <property type="project" value="InterPro"/>
</dbReference>
<dbReference type="InterPro" id="IPR016181">
    <property type="entry name" value="Acyl_CoA_acyltransferase"/>
</dbReference>
<evidence type="ECO:0000256" key="1">
    <source>
        <dbReference type="ARBA" id="ARBA00006484"/>
    </source>
</evidence>
<sequence length="736" mass="81648">MRSLVDLFFGILSFIAVAGYPQYSVAHSWLEEHPLRALDAVVYRKYQSGDDMSLVDKQWSFDCAHHLCWTAVVTGTQTVVGAVEMTIPADHISDAVKKAIEAKMPEPSKKKVDRQIGMLDYITVAEAWQKQGIATKLLSETFHYLGATQPKLVAMYLVVKRTNYPAIALYKKSGFEEVLGATSGVGRAVTEILSRYQPQVSLVLLVRDVQAGNKIARTLAERHGVAVPPAVIYCDLTSKASVENATKELGDMWFADGRVPESQGFDAVIHNAGIMLPRDKVVSTNLVAPVLMSERLMRARAEASVQRALRMVYVSSRLQKRSLLVTADDVVSVLGNSATTTQYADSKRAILSYVASKSASPSRDPSTKFVACTPGFCNTNLGAPFLPGVLYSALAPFRWLLLRDSTEGALGVLKALLDTRVENGDFVDSAEVLEHLPRTRPDLFVGEAVKNWAISAHGQVLESPTSGPHVNHYSPASSSIVAVFVPARRISYIVKLLEVVSDEICPGKCDVTDGRADYDPSGDSFIALSLYDGSRLPVCLAFPQVLSQTVIGYLERPEDGQLRVIDVSRVKYPLRNNSCILFDALFDQEALGEFKNFQMKGFRQGANPTAMTPSPLKRHLMRSFGLRTLQEYVQKFTDDSKLLVKPKLNAYRLYDLLSNAEEAASETVYCWWREEYTKTYHRQLASYSNYVLHTRGNSTPDTWPVRYVSSEANNMFLVNLINVFHGLMNGTMKYED</sequence>
<dbReference type="Proteomes" id="UP000541610">
    <property type="component" value="Unassembled WGS sequence"/>
</dbReference>
<organism evidence="5 6">
    <name type="scientific">Perkinsus olseni</name>
    <name type="common">Perkinsus atlanticus</name>
    <dbReference type="NCBI Taxonomy" id="32597"/>
    <lineage>
        <taxon>Eukaryota</taxon>
        <taxon>Sar</taxon>
        <taxon>Alveolata</taxon>
        <taxon>Perkinsozoa</taxon>
        <taxon>Perkinsea</taxon>
        <taxon>Perkinsida</taxon>
        <taxon>Perkinsidae</taxon>
        <taxon>Perkinsus</taxon>
    </lineage>
</organism>
<comment type="caution">
    <text evidence="5">The sequence shown here is derived from an EMBL/GenBank/DDBJ whole genome shotgun (WGS) entry which is preliminary data.</text>
</comment>
<dbReference type="Pfam" id="PF00106">
    <property type="entry name" value="adh_short"/>
    <property type="match status" value="1"/>
</dbReference>
<proteinExistence type="inferred from homology"/>
<dbReference type="InterPro" id="IPR002347">
    <property type="entry name" value="SDR_fam"/>
</dbReference>
<gene>
    <name evidence="5" type="ORF">FOZ60_007972</name>
</gene>
<evidence type="ECO:0000256" key="3">
    <source>
        <dbReference type="SAM" id="SignalP"/>
    </source>
</evidence>
<keyword evidence="2" id="KW-0560">Oxidoreductase</keyword>
<feature type="signal peptide" evidence="3">
    <location>
        <begin position="1"/>
        <end position="19"/>
    </location>
</feature>
<dbReference type="OrthoDB" id="1933717at2759"/>
<comment type="similarity">
    <text evidence="1">Belongs to the short-chain dehydrogenases/reductases (SDR) family.</text>
</comment>
<protein>
    <recommendedName>
        <fullName evidence="4">N-acetyltransferase domain-containing protein</fullName>
    </recommendedName>
</protein>
<evidence type="ECO:0000313" key="5">
    <source>
        <dbReference type="EMBL" id="KAF4684346.1"/>
    </source>
</evidence>
<dbReference type="PANTHER" id="PTHR24320">
    <property type="entry name" value="RETINOL DEHYDROGENASE"/>
    <property type="match status" value="1"/>
</dbReference>
<dbReference type="EMBL" id="JABANP010000317">
    <property type="protein sequence ID" value="KAF4684346.1"/>
    <property type="molecule type" value="Genomic_DNA"/>
</dbReference>
<name>A0A7J6NL02_PEROL</name>
<dbReference type="GO" id="GO:0016491">
    <property type="term" value="F:oxidoreductase activity"/>
    <property type="evidence" value="ECO:0007669"/>
    <property type="project" value="UniProtKB-KW"/>
</dbReference>
<dbReference type="SUPFAM" id="SSF51735">
    <property type="entry name" value="NAD(P)-binding Rossmann-fold domains"/>
    <property type="match status" value="1"/>
</dbReference>
<dbReference type="AlphaFoldDB" id="A0A7J6NL02"/>
<keyword evidence="3" id="KW-0732">Signal</keyword>
<dbReference type="Pfam" id="PF00583">
    <property type="entry name" value="Acetyltransf_1"/>
    <property type="match status" value="1"/>
</dbReference>
<dbReference type="InterPro" id="IPR000182">
    <property type="entry name" value="GNAT_dom"/>
</dbReference>
<dbReference type="PANTHER" id="PTHR24320:SF226">
    <property type="entry name" value="RETINOL DEHYDROGENASE 11"/>
    <property type="match status" value="1"/>
</dbReference>
<evidence type="ECO:0000313" key="6">
    <source>
        <dbReference type="Proteomes" id="UP000541610"/>
    </source>
</evidence>
<dbReference type="PROSITE" id="PS51186">
    <property type="entry name" value="GNAT"/>
    <property type="match status" value="1"/>
</dbReference>